<evidence type="ECO:0000256" key="1">
    <source>
        <dbReference type="ARBA" id="ARBA00023254"/>
    </source>
</evidence>
<reference evidence="4" key="1">
    <citation type="journal article" date="2011" name="Plant Physiol.">
        <title>Comprehensive sequence analysis of 24,783 barley full-length cDNAs derived from 12 clone libraries.</title>
        <authorList>
            <person name="Matsumoto T."/>
            <person name="Tanaka T."/>
            <person name="Sakai H."/>
            <person name="Amano N."/>
            <person name="Kanamori H."/>
            <person name="Kurita K."/>
            <person name="Kikuta A."/>
            <person name="Kamiya K."/>
            <person name="Yamamoto M."/>
            <person name="Ikawa H."/>
            <person name="Fujii N."/>
            <person name="Hori K."/>
            <person name="Itoh T."/>
            <person name="Sato K."/>
        </authorList>
    </citation>
    <scope>NUCLEOTIDE SEQUENCE</scope>
    <source>
        <tissue evidence="4">Shoot</tissue>
    </source>
</reference>
<feature type="non-terminal residue" evidence="4">
    <location>
        <position position="1"/>
    </location>
</feature>
<feature type="region of interest" description="Disordered" evidence="3">
    <location>
        <begin position="974"/>
        <end position="1005"/>
    </location>
</feature>
<dbReference type="PANTHER" id="PTHR40375">
    <property type="entry name" value="SPORULATION-SPECIFIC PROTEIN 22"/>
    <property type="match status" value="1"/>
</dbReference>
<name>F2CTX0_HORVV</name>
<keyword evidence="1" id="KW-0469">Meiosis</keyword>
<dbReference type="InterPro" id="IPR013940">
    <property type="entry name" value="Spo22/ZIP4/TEX11"/>
</dbReference>
<organism evidence="4">
    <name type="scientific">Hordeum vulgare subsp. vulgare</name>
    <name type="common">Domesticated barley</name>
    <dbReference type="NCBI Taxonomy" id="112509"/>
    <lineage>
        <taxon>Eukaryota</taxon>
        <taxon>Viridiplantae</taxon>
        <taxon>Streptophyta</taxon>
        <taxon>Embryophyta</taxon>
        <taxon>Tracheophyta</taxon>
        <taxon>Spermatophyta</taxon>
        <taxon>Magnoliopsida</taxon>
        <taxon>Liliopsida</taxon>
        <taxon>Poales</taxon>
        <taxon>Poaceae</taxon>
        <taxon>BOP clade</taxon>
        <taxon>Pooideae</taxon>
        <taxon>Triticodae</taxon>
        <taxon>Triticeae</taxon>
        <taxon>Hordeinae</taxon>
        <taxon>Hordeum</taxon>
    </lineage>
</organism>
<dbReference type="Pfam" id="PF08631">
    <property type="entry name" value="SPO22"/>
    <property type="match status" value="1"/>
</dbReference>
<dbReference type="PANTHER" id="PTHR40375:SF2">
    <property type="entry name" value="SPORULATION-SPECIFIC PROTEIN 22"/>
    <property type="match status" value="1"/>
</dbReference>
<proteinExistence type="evidence at transcript level"/>
<dbReference type="GO" id="GO:0051321">
    <property type="term" value="P:meiotic cell cycle"/>
    <property type="evidence" value="ECO:0007669"/>
    <property type="project" value="UniProtKB-KW"/>
</dbReference>
<accession>F2CTX0</accession>
<dbReference type="AlphaFoldDB" id="F2CTX0"/>
<dbReference type="InterPro" id="IPR039057">
    <property type="entry name" value="Spo22/ZIP4"/>
</dbReference>
<dbReference type="InterPro" id="IPR011990">
    <property type="entry name" value="TPR-like_helical_dom_sf"/>
</dbReference>
<sequence>KQFKFRALPPPVLEPSLPVPRSPRLASPLPAQIRPIPAAGTLAPAAMKISELSPEYHRPPPHAGHLTDLARVVADVEQYDTSDPAPPEKLAADFRRVLTNLGSAASSLTDACRLQIWKLATRLWNAVVDRANSAALARGPSARAAEAEIRQAAPELLLLAGCPDEIHLAAAKTASFFLRAGQEWLGLGRVDLATACFEKATPLVSATATEEERSVLLDLNLARALAASHAGDQSLAVALLSRSKPLASASPKGTRSLAEGYLSVGEATLSAKPSDPAVGASSLLTEALDLFEKLASPSPSPSSASPKTPNLNEQKGRCLRYLALERLEAKDHEGVLRCIQVSRASVGLAGEHPSVGFMALHAWLGTGNLAEAERELERIMANANAPESVCVGAAEVYLASAGPEAARKVLVALAARCRAGGAAAAVRVVTKVVDGGISSAGRARAIGELVSDERVVALFDGPANTSHRGAMHTLLWNCGVEHFNAKNYDTCADLFERSMLYLSREEGSRARRAQCLRVLAVCYLALQRLDRAHEFVNEADKVEHNAHCAFMKIKIHLQKNDKDEAIKQIKIMMSCIDFNPTFLMLTTHEAIACKAVRVAVASLTFLLGLYSPGKPMPEREVTVLRTLIELLRREQGTEDEILKYSRRAKLRMSDLGVEGFFGNGPVGARELNWFAGNSWNMGRMVAKEQKYDLSAEFFELAVEFFGGASNDEADGNRPTICKALIMSVTSRLKAEELNNSPLSDSDVKKGVEMLSRAGKLLPSIWPSVSVASDQADANNFLFLHTFYSYQLLDRMDTSTHPQQLQLVKNFASSKACTPSHLLKLGKAASEGTPPNLLVAEFSLKASIKSALASHSPDYRVISSALRNLACLAGLQDLSGSKSDAVYDVYRQAYQIMVGLRDGEYPCEEGQWLAASAWNKSYLARRLNQASVGIKWMKMGLDLSRHVESMKQYIADMEQYLEHFQKMFHSEAGEHTLHGKNPDECSQQEGAPSTSMSGSMSQPVLV</sequence>
<dbReference type="EMBL" id="AK355072">
    <property type="protein sequence ID" value="BAJ86291.1"/>
    <property type="molecule type" value="mRNA"/>
</dbReference>
<dbReference type="Gene3D" id="1.25.40.10">
    <property type="entry name" value="Tetratricopeptide repeat domain"/>
    <property type="match status" value="1"/>
</dbReference>
<evidence type="ECO:0000256" key="3">
    <source>
        <dbReference type="SAM" id="MobiDB-lite"/>
    </source>
</evidence>
<feature type="compositionally biased region" description="Polar residues" evidence="3">
    <location>
        <begin position="983"/>
        <end position="1005"/>
    </location>
</feature>
<evidence type="ECO:0000313" key="4">
    <source>
        <dbReference type="EMBL" id="BAJ86291.1"/>
    </source>
</evidence>
<evidence type="ECO:0000256" key="2">
    <source>
        <dbReference type="ARBA" id="ARBA00031845"/>
    </source>
</evidence>
<dbReference type="SUPFAM" id="SSF48452">
    <property type="entry name" value="TPR-like"/>
    <property type="match status" value="1"/>
</dbReference>
<dbReference type="GO" id="GO:0090173">
    <property type="term" value="P:regulation of synaptonemal complex assembly"/>
    <property type="evidence" value="ECO:0007669"/>
    <property type="project" value="InterPro"/>
</dbReference>
<protein>
    <recommendedName>
        <fullName evidence="2">Protein ZIP4 homolog</fullName>
    </recommendedName>
</protein>